<dbReference type="EMBL" id="CAMPGE010010998">
    <property type="protein sequence ID" value="CAI2369841.1"/>
    <property type="molecule type" value="Genomic_DNA"/>
</dbReference>
<feature type="transmembrane region" description="Helical" evidence="1">
    <location>
        <begin position="58"/>
        <end position="79"/>
    </location>
</feature>
<dbReference type="Proteomes" id="UP001295684">
    <property type="component" value="Unassembled WGS sequence"/>
</dbReference>
<dbReference type="AlphaFoldDB" id="A0AAD1UL37"/>
<evidence type="ECO:0000313" key="3">
    <source>
        <dbReference type="Proteomes" id="UP001295684"/>
    </source>
</evidence>
<name>A0AAD1UL37_EUPCR</name>
<evidence type="ECO:0008006" key="4">
    <source>
        <dbReference type="Google" id="ProtNLM"/>
    </source>
</evidence>
<feature type="transmembrane region" description="Helical" evidence="1">
    <location>
        <begin position="301"/>
        <end position="319"/>
    </location>
</feature>
<feature type="transmembrane region" description="Helical" evidence="1">
    <location>
        <begin position="170"/>
        <end position="189"/>
    </location>
</feature>
<dbReference type="PANTHER" id="PTHR22911:SF79">
    <property type="entry name" value="MOBA-LIKE NTP TRANSFERASE DOMAIN-CONTAINING PROTEIN"/>
    <property type="match status" value="1"/>
</dbReference>
<evidence type="ECO:0000313" key="2">
    <source>
        <dbReference type="EMBL" id="CAI2369841.1"/>
    </source>
</evidence>
<reference evidence="2" key="1">
    <citation type="submission" date="2023-07" db="EMBL/GenBank/DDBJ databases">
        <authorList>
            <consortium name="AG Swart"/>
            <person name="Singh M."/>
            <person name="Singh A."/>
            <person name="Seah K."/>
            <person name="Emmerich C."/>
        </authorList>
    </citation>
    <scope>NUCLEOTIDE SEQUENCE</scope>
    <source>
        <strain evidence="2">DP1</strain>
    </source>
</reference>
<feature type="transmembrane region" description="Helical" evidence="1">
    <location>
        <begin position="331"/>
        <end position="356"/>
    </location>
</feature>
<feature type="transmembrane region" description="Helical" evidence="1">
    <location>
        <begin position="91"/>
        <end position="111"/>
    </location>
</feature>
<feature type="transmembrane region" description="Helical" evidence="1">
    <location>
        <begin position="145"/>
        <end position="164"/>
    </location>
</feature>
<feature type="transmembrane region" description="Helical" evidence="1">
    <location>
        <begin position="261"/>
        <end position="281"/>
    </location>
</feature>
<accession>A0AAD1UL37</accession>
<feature type="transmembrane region" description="Helical" evidence="1">
    <location>
        <begin position="201"/>
        <end position="219"/>
    </location>
</feature>
<keyword evidence="1" id="KW-0472">Membrane</keyword>
<feature type="transmembrane region" description="Helical" evidence="1">
    <location>
        <begin position="231"/>
        <end position="249"/>
    </location>
</feature>
<keyword evidence="1" id="KW-0812">Transmembrane</keyword>
<gene>
    <name evidence="2" type="ORF">ECRASSUSDP1_LOCUS11145</name>
</gene>
<organism evidence="2 3">
    <name type="scientific">Euplotes crassus</name>
    <dbReference type="NCBI Taxonomy" id="5936"/>
    <lineage>
        <taxon>Eukaryota</taxon>
        <taxon>Sar</taxon>
        <taxon>Alveolata</taxon>
        <taxon>Ciliophora</taxon>
        <taxon>Intramacronucleata</taxon>
        <taxon>Spirotrichea</taxon>
        <taxon>Hypotrichia</taxon>
        <taxon>Euplotida</taxon>
        <taxon>Euplotidae</taxon>
        <taxon>Moneuplotes</taxon>
    </lineage>
</organism>
<feature type="transmembrane region" description="Helical" evidence="1">
    <location>
        <begin position="362"/>
        <end position="381"/>
    </location>
</feature>
<keyword evidence="3" id="KW-1185">Reference proteome</keyword>
<dbReference type="GO" id="GO:0016020">
    <property type="term" value="C:membrane"/>
    <property type="evidence" value="ECO:0007669"/>
    <property type="project" value="TreeGrafter"/>
</dbReference>
<proteinExistence type="predicted"/>
<evidence type="ECO:0000256" key="1">
    <source>
        <dbReference type="SAM" id="Phobius"/>
    </source>
</evidence>
<dbReference type="PANTHER" id="PTHR22911">
    <property type="entry name" value="ACYL-MALONYL CONDENSING ENZYME-RELATED"/>
    <property type="match status" value="1"/>
</dbReference>
<keyword evidence="1" id="KW-1133">Transmembrane helix</keyword>
<protein>
    <recommendedName>
        <fullName evidence="4">EamA domain-containing protein</fullName>
    </recommendedName>
</protein>
<sequence>MISNYSSHLQDSFHPEGSVFESQGALDLSGHISLVRPIADAEACPEGLRLAYTSKKNFLIGAFWLLACILSTSTTGPIVLMIPAKSTYVSISWRSQCSCLIMALWSITGYIRYSRREPSDNYDACESLGLTTWEKIKKDSSPQNLFSTSLMSFFLFIWILGLVLGCKYTLTAHADVLYCSNGVFILLIALLTCQYVHKYEIGGYLVYGVGVLIMLSDPLATKTGEGTNKMLGNFLAISGALGGALFGIVSTKLKRDSDQTVCMFYLFLGHFTIQVLIFPHLEDNPLFFSLDPHFGIFGWLSNPWYAGLMLLFVCPWTSITSNYSLLECYKYWTLDIVAVFFLMEPYFAEIAAILLGQDEIPGSQTFIGVTILSCGIALSIYGSKIKASETMNPKANVTDELNIELSDRPSTEL</sequence>
<comment type="caution">
    <text evidence="2">The sequence shown here is derived from an EMBL/GenBank/DDBJ whole genome shotgun (WGS) entry which is preliminary data.</text>
</comment>